<dbReference type="OrthoDB" id="2142759at2759"/>
<feature type="region of interest" description="Disordered" evidence="1">
    <location>
        <begin position="562"/>
        <end position="593"/>
    </location>
</feature>
<feature type="compositionally biased region" description="Polar residues" evidence="1">
    <location>
        <begin position="652"/>
        <end position="661"/>
    </location>
</feature>
<reference evidence="3 4" key="1">
    <citation type="submission" date="2019-09" db="EMBL/GenBank/DDBJ databases">
        <title>Draft genome of the ectomycorrhizal ascomycete Sphaerosporella brunnea.</title>
        <authorList>
            <consortium name="DOE Joint Genome Institute"/>
            <person name="Benucci G.M."/>
            <person name="Marozzi G."/>
            <person name="Antonielli L."/>
            <person name="Sanchez S."/>
            <person name="Marco P."/>
            <person name="Wang X."/>
            <person name="Falini L.B."/>
            <person name="Barry K."/>
            <person name="Haridas S."/>
            <person name="Lipzen A."/>
            <person name="Labutti K."/>
            <person name="Grigoriev I.V."/>
            <person name="Murat C."/>
            <person name="Martin F."/>
            <person name="Albertini E."/>
            <person name="Donnini D."/>
            <person name="Bonito G."/>
        </authorList>
    </citation>
    <scope>NUCLEOTIDE SEQUENCE [LARGE SCALE GENOMIC DNA]</scope>
    <source>
        <strain evidence="3 4">Sb_GMNB300</strain>
    </source>
</reference>
<feature type="compositionally biased region" description="Low complexity" evidence="1">
    <location>
        <begin position="568"/>
        <end position="579"/>
    </location>
</feature>
<dbReference type="InterPro" id="IPR003615">
    <property type="entry name" value="HNH_nuc"/>
</dbReference>
<dbReference type="EMBL" id="VXIS01000184">
    <property type="protein sequence ID" value="KAA8898471.1"/>
    <property type="molecule type" value="Genomic_DNA"/>
</dbReference>
<organism evidence="3 4">
    <name type="scientific">Sphaerosporella brunnea</name>
    <dbReference type="NCBI Taxonomy" id="1250544"/>
    <lineage>
        <taxon>Eukaryota</taxon>
        <taxon>Fungi</taxon>
        <taxon>Dikarya</taxon>
        <taxon>Ascomycota</taxon>
        <taxon>Pezizomycotina</taxon>
        <taxon>Pezizomycetes</taxon>
        <taxon>Pezizales</taxon>
        <taxon>Pyronemataceae</taxon>
        <taxon>Sphaerosporella</taxon>
    </lineage>
</organism>
<dbReference type="Proteomes" id="UP000326924">
    <property type="component" value="Unassembled WGS sequence"/>
</dbReference>
<sequence length="688" mass="76536">MSDLAPAVASPSGATQVAPGYKHRKYPKYTHFWTVQNVHVKTLAESEYRTAGFHQHSDTAFKITFKMLFKMLAMCFEIPDLEDDDLDGGIVTVLVRASDVAGEVWFFNSWCDDDVDEGEYYILQHDGSACEDDVCFRVQEWEGGTRTHVFDHSQWEEDKDWLPECCECVFLNSTPLRKEDPKRGKDGFAAIVDAKKTDKKPENKGDQEDNAVRGRARSAAGQKERAPNKSPKKKRALASRARSVAHTANNAIAGDAEARIMAAVAALGTRLEAKMDDRFEYLETKMDDLEAKMDDKFEKVNDRFCSVETYITAMACHLREEQYECTQEELDRCNNMNCQGIIPTRRTPAFRAAVEKRYPQCLLSGARNHPEDLQRLEGELTGPGLEAAHIVPIGRPDLWSEAMVTAVRASRYKCKMAQSDTYTDNNCVENGVLLRADLHRMFDRFFWSVNPKTNIVVVFVPIVELVQFHGMKVNSKQQGFPPRKVWQWHWEQCVVRCLRAGAGNPEDEYYDRKEAEAPVAVVTEKMQDMELSDPTATRQDVDSAVVAVTSLMADLEMGSADPGMALKSSSDLTDGVVTDDGGDKPVDHIQPGETKEAATVNKLVAELILDAPGNITPECGVAPNNAAAEDPDEAVYVSDASDTDSDSAPSSGPQTPEKYSSTIYSIPSMGEQCKAQIRAGITDIRYVC</sequence>
<evidence type="ECO:0000313" key="4">
    <source>
        <dbReference type="Proteomes" id="UP000326924"/>
    </source>
</evidence>
<accession>A0A5J5ENB0</accession>
<proteinExistence type="predicted"/>
<name>A0A5J5ENB0_9PEZI</name>
<keyword evidence="4" id="KW-1185">Reference proteome</keyword>
<comment type="caution">
    <text evidence="3">The sequence shown here is derived from an EMBL/GenBank/DDBJ whole genome shotgun (WGS) entry which is preliminary data.</text>
</comment>
<protein>
    <recommendedName>
        <fullName evidence="2">HNH nuclease domain-containing protein</fullName>
    </recommendedName>
</protein>
<dbReference type="AlphaFoldDB" id="A0A5J5ENB0"/>
<feature type="region of interest" description="Disordered" evidence="1">
    <location>
        <begin position="192"/>
        <end position="241"/>
    </location>
</feature>
<gene>
    <name evidence="3" type="ORF">FN846DRAFT_991558</name>
</gene>
<evidence type="ECO:0000313" key="3">
    <source>
        <dbReference type="EMBL" id="KAA8898471.1"/>
    </source>
</evidence>
<evidence type="ECO:0000259" key="2">
    <source>
        <dbReference type="Pfam" id="PF13391"/>
    </source>
</evidence>
<feature type="region of interest" description="Disordered" evidence="1">
    <location>
        <begin position="623"/>
        <end position="661"/>
    </location>
</feature>
<feature type="domain" description="HNH nuclease" evidence="2">
    <location>
        <begin position="370"/>
        <end position="450"/>
    </location>
</feature>
<dbReference type="InParanoid" id="A0A5J5ENB0"/>
<evidence type="ECO:0000256" key="1">
    <source>
        <dbReference type="SAM" id="MobiDB-lite"/>
    </source>
</evidence>
<feature type="compositionally biased region" description="Basic and acidic residues" evidence="1">
    <location>
        <begin position="193"/>
        <end position="212"/>
    </location>
</feature>
<dbReference type="Pfam" id="PF13391">
    <property type="entry name" value="HNH_2"/>
    <property type="match status" value="1"/>
</dbReference>